<dbReference type="EMBL" id="SPNV01000400">
    <property type="protein sequence ID" value="KAF5855666.1"/>
    <property type="molecule type" value="Genomic_DNA"/>
</dbReference>
<sequence length="475" mass="52486">LRLLPPVPLNFRVAVKDTSLPVGGGPDGRSPIFVSKGQIVSYSVYAMHRRPDLYGPDPHSFRPERWEENGKRGWDYLPFNGGPRICLGQQYALTEASFTLVKLIQRFDTLECADPELKQPVILSALTLSHDRGVKGLPKVSQTKTNNEATNKTNAIKSESDNINVNATSSPAPTMQTNASKQVSESEMQLVSSLAKLQKLETMIHQLRTLLPDRLLDPLVPIVNPKAAAGRSIPRSPQVLYEQLSQAAKSGVAEVTEFQNMWRSPEVKAVWERVDAQIRENGGQLLQPTGVWDRNYGKLLEGLLKEETARTELQRNSEEELERSKIQSTEGGWRAIVDGFIQKNVPGVRTLPSKSEAAVTVVLPKAGMSFKVHTVAGSEVNGVPAWQVSSRTMPGQATTKLESAVSDCLNSRPRQWDLAYLLDMISSYSNIKQTTCAKCGKMTDNAAQLPAIRQQKHSSEPQLSPIWEAYHPSCV</sequence>
<evidence type="ECO:0000256" key="8">
    <source>
        <dbReference type="ARBA" id="ARBA00023015"/>
    </source>
</evidence>
<dbReference type="GO" id="GO:0020037">
    <property type="term" value="F:heme binding"/>
    <property type="evidence" value="ECO:0007669"/>
    <property type="project" value="InterPro"/>
</dbReference>
<dbReference type="AlphaFoldDB" id="A0A8H5ZV15"/>
<evidence type="ECO:0000256" key="7">
    <source>
        <dbReference type="ARBA" id="ARBA00023004"/>
    </source>
</evidence>
<evidence type="ECO:0000256" key="12">
    <source>
        <dbReference type="PIRSR" id="PIRSR602401-1"/>
    </source>
</evidence>
<evidence type="ECO:0000256" key="2">
    <source>
        <dbReference type="ARBA" id="ARBA00004123"/>
    </source>
</evidence>
<dbReference type="Pfam" id="PF11571">
    <property type="entry name" value="Med27"/>
    <property type="match status" value="1"/>
</dbReference>
<dbReference type="Gene3D" id="1.10.630.10">
    <property type="entry name" value="Cytochrome P450"/>
    <property type="match status" value="1"/>
</dbReference>
<accession>A0A8H5ZV15</accession>
<dbReference type="InterPro" id="IPR001128">
    <property type="entry name" value="Cyt_P450"/>
</dbReference>
<evidence type="ECO:0000256" key="1">
    <source>
        <dbReference type="ARBA" id="ARBA00001971"/>
    </source>
</evidence>
<dbReference type="Proteomes" id="UP000541154">
    <property type="component" value="Unassembled WGS sequence"/>
</dbReference>
<comment type="caution">
    <text evidence="14">The sequence shown here is derived from an EMBL/GenBank/DDBJ whole genome shotgun (WGS) entry which is preliminary data.</text>
</comment>
<dbReference type="PRINTS" id="PR00463">
    <property type="entry name" value="EP450I"/>
</dbReference>
<dbReference type="GO" id="GO:0016705">
    <property type="term" value="F:oxidoreductase activity, acting on paired donors, with incorporation or reduction of molecular oxygen"/>
    <property type="evidence" value="ECO:0007669"/>
    <property type="project" value="InterPro"/>
</dbReference>
<dbReference type="SUPFAM" id="SSF48264">
    <property type="entry name" value="Cytochrome P450"/>
    <property type="match status" value="1"/>
</dbReference>
<evidence type="ECO:0000256" key="4">
    <source>
        <dbReference type="ARBA" id="ARBA00010617"/>
    </source>
</evidence>
<name>A0A8H5ZV15_PETAA</name>
<comment type="similarity">
    <text evidence="4 13">Belongs to the cytochrome P450 family.</text>
</comment>
<keyword evidence="7 12" id="KW-0408">Iron</keyword>
<dbReference type="PROSITE" id="PS00086">
    <property type="entry name" value="CYTOCHROME_P450"/>
    <property type="match status" value="1"/>
</dbReference>
<comment type="cofactor">
    <cofactor evidence="1 12">
        <name>heme</name>
        <dbReference type="ChEBI" id="CHEBI:30413"/>
    </cofactor>
</comment>
<dbReference type="GO" id="GO:0016592">
    <property type="term" value="C:mediator complex"/>
    <property type="evidence" value="ECO:0007669"/>
    <property type="project" value="InterPro"/>
</dbReference>
<evidence type="ECO:0000256" key="3">
    <source>
        <dbReference type="ARBA" id="ARBA00008048"/>
    </source>
</evidence>
<dbReference type="GO" id="GO:0004497">
    <property type="term" value="F:monooxygenase activity"/>
    <property type="evidence" value="ECO:0007669"/>
    <property type="project" value="UniProtKB-KW"/>
</dbReference>
<evidence type="ECO:0000256" key="10">
    <source>
        <dbReference type="ARBA" id="ARBA00023163"/>
    </source>
</evidence>
<evidence type="ECO:0000313" key="14">
    <source>
        <dbReference type="EMBL" id="KAF5855666.1"/>
    </source>
</evidence>
<evidence type="ECO:0000256" key="5">
    <source>
        <dbReference type="ARBA" id="ARBA00022723"/>
    </source>
</evidence>
<keyword evidence="9 13" id="KW-0503">Monooxygenase</keyword>
<dbReference type="InterPro" id="IPR047146">
    <property type="entry name" value="Cyt_P450_E_CYP52_fungi"/>
</dbReference>
<dbReference type="Pfam" id="PF00067">
    <property type="entry name" value="p450"/>
    <property type="match status" value="1"/>
</dbReference>
<dbReference type="InterPro" id="IPR002401">
    <property type="entry name" value="Cyt_P450_E_grp-I"/>
</dbReference>
<dbReference type="InterPro" id="IPR036396">
    <property type="entry name" value="Cyt_P450_sf"/>
</dbReference>
<evidence type="ECO:0000256" key="6">
    <source>
        <dbReference type="ARBA" id="ARBA00023002"/>
    </source>
</evidence>
<keyword evidence="6 13" id="KW-0560">Oxidoreductase</keyword>
<keyword evidence="15" id="KW-1185">Reference proteome</keyword>
<dbReference type="InterPro" id="IPR017972">
    <property type="entry name" value="Cyt_P450_CS"/>
</dbReference>
<keyword evidence="5 12" id="KW-0479">Metal-binding</keyword>
<gene>
    <name evidence="14" type="ORF">ETB97_008816</name>
</gene>
<reference evidence="14 15" key="1">
    <citation type="submission" date="2019-04" db="EMBL/GenBank/DDBJ databases">
        <title>Aspergillus burnettii sp. nov., novel species from soil in southeast Queensland.</title>
        <authorList>
            <person name="Gilchrist C.L.M."/>
            <person name="Pitt J.I."/>
            <person name="Lange L."/>
            <person name="Lacey H.J."/>
            <person name="Vuong D."/>
            <person name="Midgley D.J."/>
            <person name="Greenfield P."/>
            <person name="Bradbury M."/>
            <person name="Lacey E."/>
            <person name="Busk P.K."/>
            <person name="Pilgaard B."/>
            <person name="Chooi Y.H."/>
            <person name="Piggott A.M."/>
        </authorList>
    </citation>
    <scope>NUCLEOTIDE SEQUENCE [LARGE SCALE GENOMIC DNA]</scope>
    <source>
        <strain evidence="14 15">FRR 5400</strain>
    </source>
</reference>
<dbReference type="InterPro" id="IPR021627">
    <property type="entry name" value="Mediator_Med27"/>
</dbReference>
<feature type="non-terminal residue" evidence="14">
    <location>
        <position position="1"/>
    </location>
</feature>
<dbReference type="GO" id="GO:0005506">
    <property type="term" value="F:iron ion binding"/>
    <property type="evidence" value="ECO:0007669"/>
    <property type="project" value="InterPro"/>
</dbReference>
<comment type="similarity">
    <text evidence="3">Belongs to the Mediator complex subunit 27 family.</text>
</comment>
<dbReference type="PANTHER" id="PTHR24287">
    <property type="entry name" value="P450, PUTATIVE (EUROFUNG)-RELATED"/>
    <property type="match status" value="1"/>
</dbReference>
<protein>
    <recommendedName>
        <fullName evidence="16">Cytochrome P450</fullName>
    </recommendedName>
</protein>
<evidence type="ECO:0008006" key="16">
    <source>
        <dbReference type="Google" id="ProtNLM"/>
    </source>
</evidence>
<evidence type="ECO:0000256" key="13">
    <source>
        <dbReference type="RuleBase" id="RU000461"/>
    </source>
</evidence>
<organism evidence="14 15">
    <name type="scientific">Petromyces alliaceus</name>
    <name type="common">Aspergillus alliaceus</name>
    <dbReference type="NCBI Taxonomy" id="209559"/>
    <lineage>
        <taxon>Eukaryota</taxon>
        <taxon>Fungi</taxon>
        <taxon>Dikarya</taxon>
        <taxon>Ascomycota</taxon>
        <taxon>Pezizomycotina</taxon>
        <taxon>Eurotiomycetes</taxon>
        <taxon>Eurotiomycetidae</taxon>
        <taxon>Eurotiales</taxon>
        <taxon>Aspergillaceae</taxon>
        <taxon>Aspergillus</taxon>
        <taxon>Aspergillus subgen. Circumdati</taxon>
    </lineage>
</organism>
<keyword evidence="10" id="KW-0804">Transcription</keyword>
<evidence type="ECO:0000256" key="11">
    <source>
        <dbReference type="ARBA" id="ARBA00023242"/>
    </source>
</evidence>
<evidence type="ECO:0000256" key="9">
    <source>
        <dbReference type="ARBA" id="ARBA00023033"/>
    </source>
</evidence>
<keyword evidence="11" id="KW-0539">Nucleus</keyword>
<feature type="binding site" description="axial binding residue" evidence="12">
    <location>
        <position position="86"/>
    </location>
    <ligand>
        <name>heme</name>
        <dbReference type="ChEBI" id="CHEBI:30413"/>
    </ligand>
    <ligandPart>
        <name>Fe</name>
        <dbReference type="ChEBI" id="CHEBI:18248"/>
    </ligandPart>
</feature>
<evidence type="ECO:0000313" key="15">
    <source>
        <dbReference type="Proteomes" id="UP000541154"/>
    </source>
</evidence>
<comment type="subcellular location">
    <subcellularLocation>
        <location evidence="2">Nucleus</location>
    </subcellularLocation>
</comment>
<dbReference type="PANTHER" id="PTHR24287:SF18">
    <property type="entry name" value="CYTOCHROME P450 MONOOXYGENASE APDE-RELATED"/>
    <property type="match status" value="1"/>
</dbReference>
<proteinExistence type="inferred from homology"/>
<keyword evidence="8" id="KW-0805">Transcription regulation</keyword>
<keyword evidence="12 13" id="KW-0349">Heme</keyword>